<evidence type="ECO:0000256" key="4">
    <source>
        <dbReference type="ARBA" id="ARBA00022989"/>
    </source>
</evidence>
<dbReference type="PANTHER" id="PTHR19432">
    <property type="entry name" value="SUGAR TRANSPORTER"/>
    <property type="match status" value="1"/>
</dbReference>
<dbReference type="GeneID" id="110982019"/>
<dbReference type="KEGG" id="aplc:110982019"/>
<keyword evidence="2" id="KW-0813">Transport</keyword>
<dbReference type="AlphaFoldDB" id="A0A8B7YX19"/>
<keyword evidence="3 7" id="KW-0812">Transmembrane</keyword>
<proteinExistence type="predicted"/>
<sequence>MVSGRVSSACSRFWTSTKSLIQDCMPRRVLDDVEPIIAEEERQAVAGRLKSRLRLARLSGAVCGIEFCYAAETAFVSPVLLRIGIPPRFMTLIWCLSPLLGLFLMPLLGSASDRCKSSLGRRRPFIILLSIGVVFGLLLVPYGWPTGRVCDVSAYRQMDKKNVDAIQWSNATSEAAIRTTELPIRDALIKELEEILSSQLEYKNSSQSAATEGMSVGDVFNTSPTHLSSVVTSVPALPKAIRFCGMALTILGVMMLDFNCDAAQSPARAYLIDVTDPADHAKGLATFSFMAGLGGAIGYAIGGIPWGPATDDDPVSLQVRVVFSIVLFIFVLAVLLTVTAEREQTLYELFPQEKRRKARETKRALDGGYEKVNNARPTEVAEKMEMGTMKQKVKTYGSNAPNPEIVTTFVENKDADANEELASGHSLANGSVKVGKQAVLGEAGDKNKHFNKEEGDAESDWSSTGGDWDEEPPTITIGTYLLSIVFMPWSLRILCLTHLLGWMSLLCYSLYFTDFVGQAVYGGDPTAAPASVERLRYADGVRMGSFAMAMYSITCSICSYNVDRLINKIGARPVYICNHLIYSISMVILANVRTVWAAFLFSACAGIQYSTLFTLPFVIVAHYHSSNVFETPSSCCESGTRANQASGHTVRGLGTDIALVQGMVFVAQLALSSCMGSIVQAFDSTVVVVVAAAILSFLGAIFASQVTYAGL</sequence>
<evidence type="ECO:0000256" key="2">
    <source>
        <dbReference type="ARBA" id="ARBA00022448"/>
    </source>
</evidence>
<evidence type="ECO:0000256" key="7">
    <source>
        <dbReference type="SAM" id="Phobius"/>
    </source>
</evidence>
<name>A0A8B7YX19_ACAPL</name>
<keyword evidence="8" id="KW-1185">Reference proteome</keyword>
<feature type="region of interest" description="Disordered" evidence="6">
    <location>
        <begin position="444"/>
        <end position="468"/>
    </location>
</feature>
<keyword evidence="4 7" id="KW-1133">Transmembrane helix</keyword>
<evidence type="ECO:0000256" key="1">
    <source>
        <dbReference type="ARBA" id="ARBA00004141"/>
    </source>
</evidence>
<evidence type="ECO:0000256" key="3">
    <source>
        <dbReference type="ARBA" id="ARBA00022692"/>
    </source>
</evidence>
<gene>
    <name evidence="9" type="primary">LOC110982019</name>
</gene>
<feature type="transmembrane region" description="Helical" evidence="7">
    <location>
        <begin position="598"/>
        <end position="620"/>
    </location>
</feature>
<protein>
    <submittedName>
        <fullName evidence="9">Membrane-associated transporter protein-like</fullName>
    </submittedName>
</protein>
<feature type="transmembrane region" description="Helical" evidence="7">
    <location>
        <begin position="124"/>
        <end position="144"/>
    </location>
</feature>
<dbReference type="OMA" id="WKEWKNG"/>
<dbReference type="PANTHER" id="PTHR19432:SF35">
    <property type="entry name" value="SOLUTE CARRIER FAMILY 45 MEMBER 3 ISOFORM X1"/>
    <property type="match status" value="1"/>
</dbReference>
<feature type="transmembrane region" description="Helical" evidence="7">
    <location>
        <begin position="58"/>
        <end position="85"/>
    </location>
</feature>
<feature type="transmembrane region" description="Helical" evidence="7">
    <location>
        <begin position="240"/>
        <end position="260"/>
    </location>
</feature>
<feature type="compositionally biased region" description="Basic and acidic residues" evidence="6">
    <location>
        <begin position="444"/>
        <end position="454"/>
    </location>
</feature>
<feature type="transmembrane region" description="Helical" evidence="7">
    <location>
        <begin position="491"/>
        <end position="511"/>
    </location>
</feature>
<evidence type="ECO:0000256" key="6">
    <source>
        <dbReference type="SAM" id="MobiDB-lite"/>
    </source>
</evidence>
<feature type="transmembrane region" description="Helical" evidence="7">
    <location>
        <begin position="574"/>
        <end position="592"/>
    </location>
</feature>
<evidence type="ECO:0000313" key="9">
    <source>
        <dbReference type="RefSeq" id="XP_022095831.1"/>
    </source>
</evidence>
<evidence type="ECO:0000313" key="8">
    <source>
        <dbReference type="Proteomes" id="UP000694845"/>
    </source>
</evidence>
<dbReference type="Proteomes" id="UP000694845">
    <property type="component" value="Unplaced"/>
</dbReference>
<reference evidence="9" key="1">
    <citation type="submission" date="2025-08" db="UniProtKB">
        <authorList>
            <consortium name="RefSeq"/>
        </authorList>
    </citation>
    <scope>IDENTIFICATION</scope>
</reference>
<dbReference type="GO" id="GO:0008506">
    <property type="term" value="F:sucrose:proton symporter activity"/>
    <property type="evidence" value="ECO:0007669"/>
    <property type="project" value="TreeGrafter"/>
</dbReference>
<keyword evidence="5 7" id="KW-0472">Membrane</keyword>
<dbReference type="SUPFAM" id="SSF103473">
    <property type="entry name" value="MFS general substrate transporter"/>
    <property type="match status" value="2"/>
</dbReference>
<accession>A0A8B7YX19</accession>
<feature type="transmembrane region" description="Helical" evidence="7">
    <location>
        <begin position="685"/>
        <end position="708"/>
    </location>
</feature>
<evidence type="ECO:0000256" key="5">
    <source>
        <dbReference type="ARBA" id="ARBA00023136"/>
    </source>
</evidence>
<dbReference type="OrthoDB" id="28755at2759"/>
<dbReference type="GO" id="GO:0016020">
    <property type="term" value="C:membrane"/>
    <property type="evidence" value="ECO:0007669"/>
    <property type="project" value="UniProtKB-SubCell"/>
</dbReference>
<feature type="transmembrane region" description="Helical" evidence="7">
    <location>
        <begin position="321"/>
        <end position="340"/>
    </location>
</feature>
<feature type="transmembrane region" description="Helical" evidence="7">
    <location>
        <begin position="657"/>
        <end position="679"/>
    </location>
</feature>
<comment type="subcellular location">
    <subcellularLocation>
        <location evidence="1">Membrane</location>
        <topology evidence="1">Multi-pass membrane protein</topology>
    </subcellularLocation>
</comment>
<feature type="transmembrane region" description="Helical" evidence="7">
    <location>
        <begin position="281"/>
        <end position="301"/>
    </location>
</feature>
<dbReference type="RefSeq" id="XP_022095831.1">
    <property type="nucleotide sequence ID" value="XM_022240139.1"/>
</dbReference>
<feature type="transmembrane region" description="Helical" evidence="7">
    <location>
        <begin position="91"/>
        <end position="112"/>
    </location>
</feature>
<dbReference type="Gene3D" id="1.20.1250.20">
    <property type="entry name" value="MFS general substrate transporter like domains"/>
    <property type="match status" value="1"/>
</dbReference>
<organism evidence="8 9">
    <name type="scientific">Acanthaster planci</name>
    <name type="common">Crown-of-thorns starfish</name>
    <dbReference type="NCBI Taxonomy" id="133434"/>
    <lineage>
        <taxon>Eukaryota</taxon>
        <taxon>Metazoa</taxon>
        <taxon>Echinodermata</taxon>
        <taxon>Eleutherozoa</taxon>
        <taxon>Asterozoa</taxon>
        <taxon>Asteroidea</taxon>
        <taxon>Valvatacea</taxon>
        <taxon>Valvatida</taxon>
        <taxon>Acanthasteridae</taxon>
        <taxon>Acanthaster</taxon>
    </lineage>
</organism>
<dbReference type="InterPro" id="IPR036259">
    <property type="entry name" value="MFS_trans_sf"/>
</dbReference>